<evidence type="ECO:0000313" key="1">
    <source>
        <dbReference type="EMBL" id="MBK1855216.1"/>
    </source>
</evidence>
<protein>
    <submittedName>
        <fullName evidence="1">Sulfotransferase family 2 domain-containing protein</fullName>
    </submittedName>
</protein>
<dbReference type="AlphaFoldDB" id="A0AAE2SF64"/>
<dbReference type="EMBL" id="JAENIG010000005">
    <property type="protein sequence ID" value="MBK1855216.1"/>
    <property type="molecule type" value="Genomic_DNA"/>
</dbReference>
<dbReference type="InterPro" id="IPR005331">
    <property type="entry name" value="Sulfotransferase"/>
</dbReference>
<dbReference type="RefSeq" id="WP_309489829.1">
    <property type="nucleotide sequence ID" value="NZ_JAENIG010000005.1"/>
</dbReference>
<proteinExistence type="predicted"/>
<dbReference type="Pfam" id="PF03567">
    <property type="entry name" value="Sulfotransfer_2"/>
    <property type="match status" value="1"/>
</dbReference>
<dbReference type="GO" id="GO:0016020">
    <property type="term" value="C:membrane"/>
    <property type="evidence" value="ECO:0007669"/>
    <property type="project" value="InterPro"/>
</dbReference>
<reference evidence="1" key="1">
    <citation type="submission" date="2021-01" db="EMBL/GenBank/DDBJ databases">
        <title>Modified the classification status of verrucomicrobia.</title>
        <authorList>
            <person name="Feng X."/>
        </authorList>
    </citation>
    <scope>NUCLEOTIDE SEQUENCE</scope>
    <source>
        <strain evidence="1">5K15</strain>
    </source>
</reference>
<keyword evidence="2" id="KW-1185">Reference proteome</keyword>
<dbReference type="Pfam" id="PF10364">
    <property type="entry name" value="NKWYS"/>
    <property type="match status" value="1"/>
</dbReference>
<dbReference type="Gene3D" id="3.40.50.300">
    <property type="entry name" value="P-loop containing nucleotide triphosphate hydrolases"/>
    <property type="match status" value="1"/>
</dbReference>
<accession>A0AAE2SF64</accession>
<gene>
    <name evidence="1" type="ORF">JIN83_09625</name>
</gene>
<evidence type="ECO:0000313" key="2">
    <source>
        <dbReference type="Proteomes" id="UP000634206"/>
    </source>
</evidence>
<dbReference type="InterPro" id="IPR018831">
    <property type="entry name" value="Uncharacterised_NKWYS"/>
</dbReference>
<organism evidence="1 2">
    <name type="scientific">Oceaniferula flava</name>
    <dbReference type="NCBI Taxonomy" id="2800421"/>
    <lineage>
        <taxon>Bacteria</taxon>
        <taxon>Pseudomonadati</taxon>
        <taxon>Verrucomicrobiota</taxon>
        <taxon>Verrucomicrobiia</taxon>
        <taxon>Verrucomicrobiales</taxon>
        <taxon>Verrucomicrobiaceae</taxon>
        <taxon>Oceaniferula</taxon>
    </lineage>
</organism>
<dbReference type="SUPFAM" id="SSF52540">
    <property type="entry name" value="P-loop containing nucleoside triphosphate hydrolases"/>
    <property type="match status" value="1"/>
</dbReference>
<name>A0AAE2SF64_9BACT</name>
<comment type="caution">
    <text evidence="1">The sequence shown here is derived from an EMBL/GenBank/DDBJ whole genome shotgun (WGS) entry which is preliminary data.</text>
</comment>
<dbReference type="Proteomes" id="UP000634206">
    <property type="component" value="Unassembled WGS sequence"/>
</dbReference>
<sequence length="275" mass="31733">MLFLQVRKRKAKIRKAREKVAASVTGGAPICIVYQMGKVASTSIYEALKDRTDCFGFHTHSLNRANIDKNRSHQGDEAFAIDKRGQLSDQLSAKIVEPRLPVKIITLVRDPFERNISAYFENNRAIRKGFQLNQENLKKLIDDFLNNSNHLGPQRWFENEFEPALGVDIFAHPFDPVSEWGIIRQAPYDILVLRTTLDDRKKSELTSDFLELPGVNIERRNSTTDKSLKKLYQEFKNTVVFPEDLGQQILECRYTQHFFTAAEIERMKSRWVTGA</sequence>
<dbReference type="GO" id="GO:0008146">
    <property type="term" value="F:sulfotransferase activity"/>
    <property type="evidence" value="ECO:0007669"/>
    <property type="project" value="InterPro"/>
</dbReference>
<dbReference type="InterPro" id="IPR027417">
    <property type="entry name" value="P-loop_NTPase"/>
</dbReference>